<keyword evidence="2" id="KW-1185">Reference proteome</keyword>
<name>U7QLX0_9CYAN</name>
<organism evidence="1 2">
    <name type="scientific">Lyngbya aestuarii BL J</name>
    <dbReference type="NCBI Taxonomy" id="1348334"/>
    <lineage>
        <taxon>Bacteria</taxon>
        <taxon>Bacillati</taxon>
        <taxon>Cyanobacteriota</taxon>
        <taxon>Cyanophyceae</taxon>
        <taxon>Oscillatoriophycideae</taxon>
        <taxon>Oscillatoriales</taxon>
        <taxon>Microcoleaceae</taxon>
        <taxon>Lyngbya</taxon>
    </lineage>
</organism>
<evidence type="ECO:0000313" key="1">
    <source>
        <dbReference type="EMBL" id="ERT07391.1"/>
    </source>
</evidence>
<sequence length="59" mass="6829">MTILTDSRLLENLKNSVTFAKPVFIPYSFLDYPTRLSNSMFRKVLSVVRSLVKSKPLYC</sequence>
<comment type="caution">
    <text evidence="1">The sequence shown here is derived from an EMBL/GenBank/DDBJ whole genome shotgun (WGS) entry which is preliminary data.</text>
</comment>
<accession>U7QLX0</accession>
<proteinExistence type="predicted"/>
<dbReference type="Proteomes" id="UP000017127">
    <property type="component" value="Unassembled WGS sequence"/>
</dbReference>
<evidence type="ECO:0000313" key="2">
    <source>
        <dbReference type="Proteomes" id="UP000017127"/>
    </source>
</evidence>
<protein>
    <submittedName>
        <fullName evidence="1">Uncharacterized protein</fullName>
    </submittedName>
</protein>
<dbReference type="AlphaFoldDB" id="U7QLX0"/>
<dbReference type="EMBL" id="AUZM01000022">
    <property type="protein sequence ID" value="ERT07391.1"/>
    <property type="molecule type" value="Genomic_DNA"/>
</dbReference>
<gene>
    <name evidence="1" type="ORF">M595_2661</name>
</gene>
<reference evidence="1 2" key="1">
    <citation type="journal article" date="2013" name="Front. Microbiol.">
        <title>Comparative genomic analyses of the cyanobacterium, Lyngbya aestuarii BL J, a powerful hydrogen producer.</title>
        <authorList>
            <person name="Kothari A."/>
            <person name="Vaughn M."/>
            <person name="Garcia-Pichel F."/>
        </authorList>
    </citation>
    <scope>NUCLEOTIDE SEQUENCE [LARGE SCALE GENOMIC DNA]</scope>
    <source>
        <strain evidence="1 2">BL J</strain>
    </source>
</reference>